<dbReference type="InterPro" id="IPR036259">
    <property type="entry name" value="MFS_trans_sf"/>
</dbReference>
<keyword evidence="4 7" id="KW-1133">Transmembrane helix</keyword>
<feature type="transmembrane region" description="Helical" evidence="7">
    <location>
        <begin position="93"/>
        <end position="112"/>
    </location>
</feature>
<dbReference type="GO" id="GO:0005886">
    <property type="term" value="C:plasma membrane"/>
    <property type="evidence" value="ECO:0007669"/>
    <property type="project" value="UniProtKB-SubCell"/>
</dbReference>
<keyword evidence="5 7" id="KW-0472">Membrane</keyword>
<dbReference type="Gene3D" id="1.20.1720.10">
    <property type="entry name" value="Multidrug resistance protein D"/>
    <property type="match status" value="1"/>
</dbReference>
<dbReference type="PRINTS" id="PR01036">
    <property type="entry name" value="TCRTETB"/>
</dbReference>
<feature type="transmembrane region" description="Helical" evidence="7">
    <location>
        <begin position="63"/>
        <end position="81"/>
    </location>
</feature>
<evidence type="ECO:0000256" key="4">
    <source>
        <dbReference type="ARBA" id="ARBA00022989"/>
    </source>
</evidence>
<organism evidence="9 10">
    <name type="scientific">Sanguibacter gelidistatuariae</name>
    <dbReference type="NCBI Taxonomy" id="1814289"/>
    <lineage>
        <taxon>Bacteria</taxon>
        <taxon>Bacillati</taxon>
        <taxon>Actinomycetota</taxon>
        <taxon>Actinomycetes</taxon>
        <taxon>Micrococcales</taxon>
        <taxon>Sanguibacteraceae</taxon>
        <taxon>Sanguibacter</taxon>
    </lineage>
</organism>
<gene>
    <name evidence="9" type="ORF">SAMN05216410_0427</name>
</gene>
<feature type="transmembrane region" description="Helical" evidence="7">
    <location>
        <begin position="450"/>
        <end position="472"/>
    </location>
</feature>
<evidence type="ECO:0000256" key="5">
    <source>
        <dbReference type="ARBA" id="ARBA00023136"/>
    </source>
</evidence>
<evidence type="ECO:0000313" key="10">
    <source>
        <dbReference type="Proteomes" id="UP000199039"/>
    </source>
</evidence>
<reference evidence="9 10" key="1">
    <citation type="submission" date="2016-09" db="EMBL/GenBank/DDBJ databases">
        <authorList>
            <person name="Capua I."/>
            <person name="De Benedictis P."/>
            <person name="Joannis T."/>
            <person name="Lombin L.H."/>
            <person name="Cattoli G."/>
        </authorList>
    </citation>
    <scope>NUCLEOTIDE SEQUENCE [LARGE SCALE GENOMIC DNA]</scope>
    <source>
        <strain evidence="9 10">ISLP-3</strain>
    </source>
</reference>
<dbReference type="InterPro" id="IPR011701">
    <property type="entry name" value="MFS"/>
</dbReference>
<dbReference type="STRING" id="1814289.SAMN05216410_0427"/>
<feature type="transmembrane region" description="Helical" evidence="7">
    <location>
        <begin position="314"/>
        <end position="338"/>
    </location>
</feature>
<dbReference type="Gene3D" id="1.20.1250.20">
    <property type="entry name" value="MFS general substrate transporter like domains"/>
    <property type="match status" value="1"/>
</dbReference>
<keyword evidence="3 7" id="KW-0812">Transmembrane</keyword>
<feature type="transmembrane region" description="Helical" evidence="7">
    <location>
        <begin position="274"/>
        <end position="294"/>
    </location>
</feature>
<evidence type="ECO:0000259" key="8">
    <source>
        <dbReference type="PROSITE" id="PS50850"/>
    </source>
</evidence>
<keyword evidence="10" id="KW-1185">Reference proteome</keyword>
<dbReference type="AlphaFoldDB" id="A0A1G6GSA8"/>
<dbReference type="SUPFAM" id="SSF49478">
    <property type="entry name" value="Cna protein B-type domain"/>
    <property type="match status" value="1"/>
</dbReference>
<dbReference type="CDD" id="cd17504">
    <property type="entry name" value="MFS_MMR_MDR_like"/>
    <property type="match status" value="1"/>
</dbReference>
<evidence type="ECO:0000256" key="7">
    <source>
        <dbReference type="SAM" id="Phobius"/>
    </source>
</evidence>
<dbReference type="SUPFAM" id="SSF103473">
    <property type="entry name" value="MFS general substrate transporter"/>
    <property type="match status" value="1"/>
</dbReference>
<keyword evidence="2" id="KW-0813">Transport</keyword>
<dbReference type="InterPro" id="IPR020846">
    <property type="entry name" value="MFS_dom"/>
</dbReference>
<feature type="transmembrane region" description="Helical" evidence="7">
    <location>
        <begin position="213"/>
        <end position="231"/>
    </location>
</feature>
<dbReference type="EMBL" id="FMYH01000001">
    <property type="protein sequence ID" value="SDB84877.1"/>
    <property type="molecule type" value="Genomic_DNA"/>
</dbReference>
<feature type="transmembrane region" description="Helical" evidence="7">
    <location>
        <begin position="419"/>
        <end position="438"/>
    </location>
</feature>
<dbReference type="Pfam" id="PF07690">
    <property type="entry name" value="MFS_1"/>
    <property type="match status" value="1"/>
</dbReference>
<name>A0A1G6GSA8_9MICO</name>
<sequence>MSTSTIPTAPTGPRSGIPTPRRSSTLITTVLCLAGVTVSLQQTLMVPLLPDFPGILGISTDDASWLVTITLLTGAVATPIVSRLADMFGKRKMMLVTLSMMILGSLIAVLGATFPTVLVGRAFQGFGSALIPVGIAILRDELPRAKVASATAFMSATLGIGAALGLPLSGLMFEHFGWSSIFWVSAVAGVLLFVAIVAVIPESAVRTKGRFDVTGAILLSIGLTGFLLGVSKGGHWGWTTEPTILAFVVSAVALTIWFPFELRVNQPMVDLRTAARRPVLLTNIAALLLGFAMYANSLSTTQQLQLPEISGFGFGLSALTAGLCMVPAGLAMVVFSPISAVVTRRFGPKSTLILGGLVLVGAYVFRAFATGSIGMIITGSVLVNIGTAFAYSAMPIIIMRSVPITETASANGLNTLVRSIGTSTMSALVAAFLTGFTMEVAGVSMPTEGAFKAIFASAALAGVIAVVVTLFIPRAAPALPAGPVPVGALGTLPDAAPPGRVARPGQVPTLAAPSVTVPSGKVTTEAAIEEIVARMNVLRADLRPIRQAVVVVMELSGEPVDWSRTDNGGELSVVLPGAGRYLVVASADGWAPQSQVVDLSDTAPLRITLGERLTLSGRAMLDGAGFEGCLVVLTSTGGEHLASTRSGPDGSYELTLPAGGRYLLTMLDPAARRTRTRQIVVLAQSVVVDLELADPEPVTS</sequence>
<feature type="transmembrane region" description="Helical" evidence="7">
    <location>
        <begin position="150"/>
        <end position="169"/>
    </location>
</feature>
<dbReference type="InterPro" id="IPR008969">
    <property type="entry name" value="CarboxyPept-like_regulatory"/>
</dbReference>
<feature type="transmembrane region" description="Helical" evidence="7">
    <location>
        <begin position="375"/>
        <end position="398"/>
    </location>
</feature>
<dbReference type="SUPFAM" id="SSF49464">
    <property type="entry name" value="Carboxypeptidase regulatory domain-like"/>
    <property type="match status" value="1"/>
</dbReference>
<feature type="region of interest" description="Disordered" evidence="6">
    <location>
        <begin position="1"/>
        <end position="22"/>
    </location>
</feature>
<dbReference type="Proteomes" id="UP000199039">
    <property type="component" value="Unassembled WGS sequence"/>
</dbReference>
<accession>A0A1G6GSA8</accession>
<comment type="subcellular location">
    <subcellularLocation>
        <location evidence="1">Cell membrane</location>
        <topology evidence="1">Multi-pass membrane protein</topology>
    </subcellularLocation>
</comment>
<proteinExistence type="predicted"/>
<feature type="transmembrane region" description="Helical" evidence="7">
    <location>
        <begin position="350"/>
        <end position="369"/>
    </location>
</feature>
<dbReference type="PROSITE" id="PS50850">
    <property type="entry name" value="MFS"/>
    <property type="match status" value="1"/>
</dbReference>
<feature type="transmembrane region" description="Helical" evidence="7">
    <location>
        <begin position="181"/>
        <end position="201"/>
    </location>
</feature>
<dbReference type="GO" id="GO:0022857">
    <property type="term" value="F:transmembrane transporter activity"/>
    <property type="evidence" value="ECO:0007669"/>
    <property type="project" value="InterPro"/>
</dbReference>
<evidence type="ECO:0000256" key="3">
    <source>
        <dbReference type="ARBA" id="ARBA00022692"/>
    </source>
</evidence>
<protein>
    <submittedName>
        <fullName evidence="9">Major Facilitator Superfamily protein</fullName>
    </submittedName>
</protein>
<feature type="domain" description="Major facilitator superfamily (MFS) profile" evidence="8">
    <location>
        <begin position="27"/>
        <end position="476"/>
    </location>
</feature>
<feature type="transmembrane region" description="Helical" evidence="7">
    <location>
        <begin position="243"/>
        <end position="262"/>
    </location>
</feature>
<dbReference type="PANTHER" id="PTHR42718:SF9">
    <property type="entry name" value="MAJOR FACILITATOR SUPERFAMILY MULTIDRUG TRANSPORTER MFSC"/>
    <property type="match status" value="1"/>
</dbReference>
<evidence type="ECO:0000256" key="1">
    <source>
        <dbReference type="ARBA" id="ARBA00004651"/>
    </source>
</evidence>
<evidence type="ECO:0000313" key="9">
    <source>
        <dbReference type="EMBL" id="SDB84877.1"/>
    </source>
</evidence>
<dbReference type="PANTHER" id="PTHR42718">
    <property type="entry name" value="MAJOR FACILITATOR SUPERFAMILY MULTIDRUG TRANSPORTER MFSC"/>
    <property type="match status" value="1"/>
</dbReference>
<dbReference type="RefSeq" id="WP_217629061.1">
    <property type="nucleotide sequence ID" value="NZ_FMYH01000001.1"/>
</dbReference>
<evidence type="ECO:0000256" key="2">
    <source>
        <dbReference type="ARBA" id="ARBA00022448"/>
    </source>
</evidence>
<evidence type="ECO:0000256" key="6">
    <source>
        <dbReference type="SAM" id="MobiDB-lite"/>
    </source>
</evidence>
<feature type="transmembrane region" description="Helical" evidence="7">
    <location>
        <begin position="24"/>
        <end position="43"/>
    </location>
</feature>
<feature type="transmembrane region" description="Helical" evidence="7">
    <location>
        <begin position="118"/>
        <end position="138"/>
    </location>
</feature>